<keyword evidence="2" id="KW-1185">Reference proteome</keyword>
<name>A0A8J4EE45_9ACTN</name>
<dbReference type="Proteomes" id="UP000635606">
    <property type="component" value="Unassembled WGS sequence"/>
</dbReference>
<evidence type="ECO:0000313" key="1">
    <source>
        <dbReference type="EMBL" id="GIJ72220.1"/>
    </source>
</evidence>
<accession>A0A8J4EE45</accession>
<reference evidence="1" key="1">
    <citation type="submission" date="2021-01" db="EMBL/GenBank/DDBJ databases">
        <title>Whole genome shotgun sequence of Virgisporangium ochraceum NBRC 16418.</title>
        <authorList>
            <person name="Komaki H."/>
            <person name="Tamura T."/>
        </authorList>
    </citation>
    <scope>NUCLEOTIDE SEQUENCE</scope>
    <source>
        <strain evidence="1">NBRC 16418</strain>
    </source>
</reference>
<dbReference type="AlphaFoldDB" id="A0A8J4EE45"/>
<comment type="caution">
    <text evidence="1">The sequence shown here is derived from an EMBL/GenBank/DDBJ whole genome shotgun (WGS) entry which is preliminary data.</text>
</comment>
<gene>
    <name evidence="1" type="ORF">Voc01_071370</name>
</gene>
<dbReference type="RefSeq" id="WP_203932074.1">
    <property type="nucleotide sequence ID" value="NZ_BOPH01000098.1"/>
</dbReference>
<sequence>MVQMVNKLGDRLLGLFVPRATASAIDCGTTTACRRCKTPPGSTIRLWHNCTCWTNSNCTPYGCVPSTTYC</sequence>
<proteinExistence type="predicted"/>
<dbReference type="EMBL" id="BOPH01000098">
    <property type="protein sequence ID" value="GIJ72220.1"/>
    <property type="molecule type" value="Genomic_DNA"/>
</dbReference>
<evidence type="ECO:0000313" key="2">
    <source>
        <dbReference type="Proteomes" id="UP000635606"/>
    </source>
</evidence>
<organism evidence="1 2">
    <name type="scientific">Virgisporangium ochraceum</name>
    <dbReference type="NCBI Taxonomy" id="65505"/>
    <lineage>
        <taxon>Bacteria</taxon>
        <taxon>Bacillati</taxon>
        <taxon>Actinomycetota</taxon>
        <taxon>Actinomycetes</taxon>
        <taxon>Micromonosporales</taxon>
        <taxon>Micromonosporaceae</taxon>
        <taxon>Virgisporangium</taxon>
    </lineage>
</organism>
<protein>
    <submittedName>
        <fullName evidence="1">Uncharacterized protein</fullName>
    </submittedName>
</protein>